<evidence type="ECO:0000313" key="2">
    <source>
        <dbReference type="Proteomes" id="UP000095447"/>
    </source>
</evidence>
<proteinExistence type="predicted"/>
<dbReference type="SUPFAM" id="SSF143081">
    <property type="entry name" value="BB1717-like"/>
    <property type="match status" value="1"/>
</dbReference>
<organism evidence="1 2">
    <name type="scientific">Blautia obeum</name>
    <dbReference type="NCBI Taxonomy" id="40520"/>
    <lineage>
        <taxon>Bacteria</taxon>
        <taxon>Bacillati</taxon>
        <taxon>Bacillota</taxon>
        <taxon>Clostridia</taxon>
        <taxon>Lachnospirales</taxon>
        <taxon>Lachnospiraceae</taxon>
        <taxon>Blautia</taxon>
    </lineage>
</organism>
<accession>A0A173YN68</accession>
<reference evidence="1 2" key="1">
    <citation type="submission" date="2015-09" db="EMBL/GenBank/DDBJ databases">
        <authorList>
            <consortium name="Pathogen Informatics"/>
        </authorList>
    </citation>
    <scope>NUCLEOTIDE SEQUENCE [LARGE SCALE GENOMIC DNA]</scope>
    <source>
        <strain evidence="1 2">2789STDY5608838</strain>
    </source>
</reference>
<dbReference type="EMBL" id="CYZA01000004">
    <property type="protein sequence ID" value="CUN65601.1"/>
    <property type="molecule type" value="Genomic_DNA"/>
</dbReference>
<gene>
    <name evidence="1" type="ORF">ERS852395_00939</name>
</gene>
<protein>
    <recommendedName>
        <fullName evidence="3">SOS response-associated peptidase</fullName>
    </recommendedName>
</protein>
<evidence type="ECO:0000313" key="1">
    <source>
        <dbReference type="EMBL" id="CUN65601.1"/>
    </source>
</evidence>
<sequence length="75" mass="8694">MCSRYYIDPDMMEEISRVVQNIDGRIRLTQGDIRPTDVAPVIGQSEHGLELGICRWGYRAGEYTQFGVNAIYRRR</sequence>
<dbReference type="AlphaFoldDB" id="A0A173YN68"/>
<dbReference type="InterPro" id="IPR036590">
    <property type="entry name" value="SRAP-like"/>
</dbReference>
<name>A0A173YN68_9FIRM</name>
<evidence type="ECO:0008006" key="3">
    <source>
        <dbReference type="Google" id="ProtNLM"/>
    </source>
</evidence>
<dbReference type="Proteomes" id="UP000095447">
    <property type="component" value="Unassembled WGS sequence"/>
</dbReference>